<dbReference type="SUPFAM" id="SSF90123">
    <property type="entry name" value="ABC transporter transmembrane region"/>
    <property type="match status" value="2"/>
</dbReference>
<dbReference type="PROSITE" id="PS50893">
    <property type="entry name" value="ABC_TRANSPORTER_2"/>
    <property type="match status" value="2"/>
</dbReference>
<keyword evidence="7" id="KW-0547">Nucleotide-binding</keyword>
<evidence type="ECO:0000256" key="12">
    <source>
        <dbReference type="SAM" id="MobiDB-lite"/>
    </source>
</evidence>
<dbReference type="SUPFAM" id="SSF53474">
    <property type="entry name" value="alpha/beta-Hydrolases"/>
    <property type="match status" value="2"/>
</dbReference>
<comment type="caution">
    <text evidence="16">The sequence shown here is derived from an EMBL/GenBank/DDBJ whole genome shotgun (WGS) entry which is preliminary data.</text>
</comment>
<keyword evidence="5 13" id="KW-0812">Transmembrane</keyword>
<dbReference type="GO" id="GO:0140359">
    <property type="term" value="F:ABC-type transporter activity"/>
    <property type="evidence" value="ECO:0007669"/>
    <property type="project" value="InterPro"/>
</dbReference>
<feature type="transmembrane region" description="Helical" evidence="13">
    <location>
        <begin position="1275"/>
        <end position="1300"/>
    </location>
</feature>
<evidence type="ECO:0000313" key="17">
    <source>
        <dbReference type="Proteomes" id="UP001259832"/>
    </source>
</evidence>
<feature type="compositionally biased region" description="Polar residues" evidence="12">
    <location>
        <begin position="34"/>
        <end position="46"/>
    </location>
</feature>
<evidence type="ECO:0000256" key="3">
    <source>
        <dbReference type="ARBA" id="ARBA00022448"/>
    </source>
</evidence>
<reference evidence="16" key="1">
    <citation type="submission" date="2023-08" db="EMBL/GenBank/DDBJ databases">
        <title>Reference Genome Resource for the Citrus Pathogen Phytophthora citrophthora.</title>
        <authorList>
            <person name="Moller H."/>
            <person name="Coetzee B."/>
            <person name="Rose L.J."/>
            <person name="Van Niekerk J.M."/>
        </authorList>
    </citation>
    <scope>NUCLEOTIDE SEQUENCE</scope>
    <source>
        <strain evidence="16">STE-U-9442</strain>
    </source>
</reference>
<evidence type="ECO:0000256" key="10">
    <source>
        <dbReference type="ARBA" id="ARBA00023136"/>
    </source>
</evidence>
<dbReference type="GO" id="GO:0005524">
    <property type="term" value="F:ATP binding"/>
    <property type="evidence" value="ECO:0007669"/>
    <property type="project" value="UniProtKB-KW"/>
</dbReference>
<gene>
    <name evidence="16" type="ORF">P3T76_012649</name>
</gene>
<keyword evidence="17" id="KW-1185">Reference proteome</keyword>
<evidence type="ECO:0000259" key="15">
    <source>
        <dbReference type="PROSITE" id="PS50929"/>
    </source>
</evidence>
<dbReference type="FunFam" id="3.40.50.1820:FF:000338">
    <property type="entry name" value="Uncharacterized protein"/>
    <property type="match status" value="2"/>
</dbReference>
<keyword evidence="9 13" id="KW-1133">Transmembrane helix</keyword>
<dbReference type="SUPFAM" id="SSF52540">
    <property type="entry name" value="P-loop containing nucleoside triphosphate hydrolases"/>
    <property type="match status" value="2"/>
</dbReference>
<feature type="transmembrane region" description="Helical" evidence="13">
    <location>
        <begin position="566"/>
        <end position="585"/>
    </location>
</feature>
<evidence type="ECO:0000259" key="14">
    <source>
        <dbReference type="PROSITE" id="PS50893"/>
    </source>
</evidence>
<organism evidence="16 17">
    <name type="scientific">Phytophthora citrophthora</name>
    <dbReference type="NCBI Taxonomy" id="4793"/>
    <lineage>
        <taxon>Eukaryota</taxon>
        <taxon>Sar</taxon>
        <taxon>Stramenopiles</taxon>
        <taxon>Oomycota</taxon>
        <taxon>Peronosporomycetes</taxon>
        <taxon>Peronosporales</taxon>
        <taxon>Peronosporaceae</taxon>
        <taxon>Phytophthora</taxon>
    </lineage>
</organism>
<feature type="domain" description="ABC transmembrane type-1" evidence="15">
    <location>
        <begin position="1153"/>
        <end position="1407"/>
    </location>
</feature>
<evidence type="ECO:0000256" key="8">
    <source>
        <dbReference type="ARBA" id="ARBA00022840"/>
    </source>
</evidence>
<dbReference type="InterPro" id="IPR003439">
    <property type="entry name" value="ABC_transporter-like_ATP-bd"/>
</dbReference>
<feature type="transmembrane region" description="Helical" evidence="13">
    <location>
        <begin position="1374"/>
        <end position="1396"/>
    </location>
</feature>
<dbReference type="SMART" id="SM00382">
    <property type="entry name" value="AAA"/>
    <property type="match status" value="2"/>
</dbReference>
<feature type="transmembrane region" description="Helical" evidence="13">
    <location>
        <begin position="755"/>
        <end position="776"/>
    </location>
</feature>
<feature type="region of interest" description="Disordered" evidence="12">
    <location>
        <begin position="1"/>
        <end position="53"/>
    </location>
</feature>
<feature type="compositionally biased region" description="Low complexity" evidence="12">
    <location>
        <begin position="66"/>
        <end position="87"/>
    </location>
</feature>
<sequence length="2152" mass="240734">MANCRRHPNVKNTLRGRTRPASKMAERIHLPATTKLSPVVESNGSSNRKRTIRFMDDEPLDIMELSSSSGSIEPSPVSSSSSSRSSSEQVDIPLRFRRYEGKFENRRGQSLFYFSLFPPEKMPVRGVVLYIHGSSSHCRRHIELYKELCKEGFGVISYDLANHGASDLDQHKTRAHITNFRYLVDDTNAFVTFAKRSIYTDALRYWRKHHYPRHPHGENNNLVALPEPPLVIIGSSLGSLVGIHTVLTAQHKFHAAIWAAPTVGVTWNPLLYAESLLPLAAFIPKARIVPAVNHDLFCRDPAFLEAFKNDPLTCTERMTVRSGTEALNAIKRLQNDKRVVQTDSAFCAIPMLFIAGSNDGVSDQQASIRFFASIGNMDKEFKLIDGGFHFCNGFVQDFHSRLEIYGTFDGGSSVDGSPRSRVRRRSPLAQDPDASNRAVSSSKSSFTKSVERQPCLVDEASASWLSRLGFLFIEPLVALGGARRLNLQDLWTLEPENTAEQAEKRFRAAYSASGRLVTAIWRTERRAILCSGGLGLCSALCACCVPVLLFKLLTAAMDPMEKHKSVLELLLLLVCIHAAVVLAVLFDRHARFKMFKAQLRVLASIRLLVFAKSVERPVKGRHGTSTSIATIVTLYSSNLVQVSWLLIRFHDLWTSTLQLSVLLYILHETLQTSATVILSALAVIIGGLSVLTAFSARMLQWYTKKRAKTLAAVNECFKGIQSIKLYAWEDKILSKIMSARRKEEKRKWWEAAFRILRFCCVWEAPAFAAVTIFTSLAARAGFFSPATVFTALILIDHVQVELHGLIMGIRVFIDGRVGLRKIDHYLQYCDRFTNKSADRNEVDAEPKKYPQGVVAAMNDVDLEVGQHFQTTVLANINLRVNEGELVVIHGKAGVGKTTLLTGFLGDVACVKGSVYLSPKLKIAYCSEEPWLQTLSIRDNILFGYPYDEAKYFRILDACCLLEDLESLPNGDDTMIGPKGINLSGGQKCRIALARTLYSDADVYLLDRPLASADAIVQSDVFRKCFLELLRYKTVIVATHNPEVVESGFVDRLWHVNETIVSETVRGRPPSSASRRVRRLADIPPWRLQNDDNLDESDMFTMSDQQVQEAKKRISRNRSATKLSVIPKCDLTRSTMDGVAKGIWWTSHQRNSSLIACVLFVSYGLVEVAKNLWLVHWSNMTWTYLDMWKATVVYGLLSIGSFVILLASCAVVFYVLSRRAKSIFSDVTQSLLRAPMSVLYQTAIGEILARYSTDMQVIDGLMSFPLVFMFRSTVSIAAALGTMCYLLGVTGFMFAALTIYLCRGMVDKRLFAQVYSLRAELDALDLNFVSETLDGAAVIRSFGDEQIQRVCTHHGKMVDDRSRILTVVEVFTHWLYIRCSLLVAVFLFCLALLLAHGGLQASTLGLMLHCIYSIQRDFVSFSVGILNSSVNMFSIANLQKFQHILPEENTKNKGIQQRLGAPLQWPTVGAVVFDHVFFQYDSQDEQDLTTCALKDVSFSIAGGEKIGVVGRTGSGKSSLAMAMLQMHTLPSGRIFIDGLDISRLHLRDIRSRICIIPQTPLFYRCSIRRYLDPFKEFDDSELWQVLVKIGLCDTPGPVAEVDETNEEQFYTEDTVRMVVTNLDMKLAENGENWSMGERQMLVLARSLLKPARVLILDEAFSSVDQVCDKQLLAVVEKEFASSTIFLITHRLDQVLGFDRIIVMQDGAVAECGAAEELVSDPASAFYEFLETTLLTLSQLAVHTDNHQVAVSAVAKDGLNFSILAIERELLLSMGKIPLIRLRSRSRSRIASPPIHVHGTVILCHSPIASNMSNGAWTSQSASSASLASSNGMRVPPGLRHFEGRFWNLRGQSLFYFSLYPPSKRTLRGVVLYLHGAGDHCRRYIPLYERLCEEGFGVITYDLVNHGASDCDGHKTRGHVRSFRQLVEDTDSYVTFAQDTIFPQTGHTAPPLIIAGTSFGALVGLHVVLSGHHKFYAAFWAGPTVGMEMTALWKVQAAIIQPLALFLPRMRLVPGVDYELLWRDPGTLQDFKADTLTTKSDITTRTMQQTLSAMHCLAKEKTIEQADSNFCALSMLFLVGSEDHVADQGVTRKFYDKLVNTDKEFKVFDGVFHSVFEDPERDEIFDYLCQWLRGRFPELQATEDGELPVFINEP</sequence>
<dbReference type="GO" id="GO:0005886">
    <property type="term" value="C:plasma membrane"/>
    <property type="evidence" value="ECO:0007669"/>
    <property type="project" value="UniProtKB-SubCell"/>
</dbReference>
<evidence type="ECO:0000256" key="11">
    <source>
        <dbReference type="ARBA" id="ARBA00023180"/>
    </source>
</evidence>
<dbReference type="InterPro" id="IPR027417">
    <property type="entry name" value="P-loop_NTPase"/>
</dbReference>
<feature type="domain" description="ABC transporter" evidence="14">
    <location>
        <begin position="1470"/>
        <end position="1729"/>
    </location>
</feature>
<dbReference type="InterPro" id="IPR029058">
    <property type="entry name" value="AB_hydrolase_fold"/>
</dbReference>
<dbReference type="GO" id="GO:0016887">
    <property type="term" value="F:ATP hydrolysis activity"/>
    <property type="evidence" value="ECO:0007669"/>
    <property type="project" value="InterPro"/>
</dbReference>
<dbReference type="FunFam" id="3.40.50.300:FF:002145">
    <property type="entry name" value="ABC transporter (MsbA subfamily)"/>
    <property type="match status" value="1"/>
</dbReference>
<comment type="subcellular location">
    <subcellularLocation>
        <location evidence="2">Cell membrane</location>
        <topology evidence="2">Multi-pass membrane protein</topology>
    </subcellularLocation>
    <subcellularLocation>
        <location evidence="1">Vacuole membrane</location>
        <topology evidence="1">Multi-pass membrane protein</topology>
    </subcellularLocation>
</comment>
<dbReference type="Gene3D" id="3.40.50.1820">
    <property type="entry name" value="alpha/beta hydrolase"/>
    <property type="match status" value="2"/>
</dbReference>
<feature type="region of interest" description="Disordered" evidence="12">
    <location>
        <begin position="65"/>
        <end position="87"/>
    </location>
</feature>
<feature type="transmembrane region" description="Helical" evidence="13">
    <location>
        <begin position="626"/>
        <end position="647"/>
    </location>
</feature>
<feature type="domain" description="ABC transmembrane type-1" evidence="15">
    <location>
        <begin position="534"/>
        <end position="814"/>
    </location>
</feature>
<evidence type="ECO:0000256" key="7">
    <source>
        <dbReference type="ARBA" id="ARBA00022741"/>
    </source>
</evidence>
<dbReference type="PANTHER" id="PTHR24223:SF443">
    <property type="entry name" value="MULTIDRUG-RESISTANCE LIKE PROTEIN 1, ISOFORM I"/>
    <property type="match status" value="1"/>
</dbReference>
<dbReference type="InterPro" id="IPR050173">
    <property type="entry name" value="ABC_transporter_C-like"/>
</dbReference>
<dbReference type="Proteomes" id="UP001259832">
    <property type="component" value="Unassembled WGS sequence"/>
</dbReference>
<protein>
    <submittedName>
        <fullName evidence="16">ABC transporter C family member 10</fullName>
    </submittedName>
</protein>
<keyword evidence="3" id="KW-0813">Transport</keyword>
<feature type="region of interest" description="Disordered" evidence="12">
    <location>
        <begin position="412"/>
        <end position="445"/>
    </location>
</feature>
<keyword evidence="8" id="KW-0067">ATP-binding</keyword>
<dbReference type="Pfam" id="PF00664">
    <property type="entry name" value="ABC_membrane"/>
    <property type="match status" value="2"/>
</dbReference>
<dbReference type="InterPro" id="IPR011527">
    <property type="entry name" value="ABC1_TM_dom"/>
</dbReference>
<dbReference type="CDD" id="cd03250">
    <property type="entry name" value="ABCC_MRP_domain1"/>
    <property type="match status" value="1"/>
</dbReference>
<dbReference type="FunFam" id="1.20.1560.10:FF:000584">
    <property type="entry name" value="Uncharacterized protein"/>
    <property type="match status" value="1"/>
</dbReference>
<dbReference type="Gene3D" id="3.40.50.300">
    <property type="entry name" value="P-loop containing nucleotide triphosphate hydrolases"/>
    <property type="match status" value="2"/>
</dbReference>
<proteinExistence type="predicted"/>
<dbReference type="Gene3D" id="1.20.1560.10">
    <property type="entry name" value="ABC transporter type 1, transmembrane domain"/>
    <property type="match status" value="2"/>
</dbReference>
<keyword evidence="10 13" id="KW-0472">Membrane</keyword>
<keyword evidence="11" id="KW-0325">Glycoprotein</keyword>
<dbReference type="PROSITE" id="PS50929">
    <property type="entry name" value="ABC_TM1F"/>
    <property type="match status" value="2"/>
</dbReference>
<dbReference type="InterPro" id="IPR036640">
    <property type="entry name" value="ABC1_TM_sf"/>
</dbReference>
<dbReference type="Pfam" id="PF12146">
    <property type="entry name" value="Hydrolase_4"/>
    <property type="match status" value="3"/>
</dbReference>
<dbReference type="Pfam" id="PF00005">
    <property type="entry name" value="ABC_tran"/>
    <property type="match status" value="2"/>
</dbReference>
<feature type="transmembrane region" description="Helical" evidence="13">
    <location>
        <begin position="1153"/>
        <end position="1172"/>
    </location>
</feature>
<feature type="transmembrane region" description="Helical" evidence="13">
    <location>
        <begin position="532"/>
        <end position="554"/>
    </location>
</feature>
<dbReference type="InterPro" id="IPR022742">
    <property type="entry name" value="Hydrolase_4"/>
</dbReference>
<name>A0AAD9LDK2_9STRA</name>
<dbReference type="PANTHER" id="PTHR24223">
    <property type="entry name" value="ATP-BINDING CASSETTE SUB-FAMILY C"/>
    <property type="match status" value="1"/>
</dbReference>
<accession>A0AAD9LDK2</accession>
<evidence type="ECO:0000256" key="9">
    <source>
        <dbReference type="ARBA" id="ARBA00022989"/>
    </source>
</evidence>
<evidence type="ECO:0000256" key="6">
    <source>
        <dbReference type="ARBA" id="ARBA00022737"/>
    </source>
</evidence>
<feature type="transmembrane region" description="Helical" evidence="13">
    <location>
        <begin position="1192"/>
        <end position="1215"/>
    </location>
</feature>
<evidence type="ECO:0000256" key="5">
    <source>
        <dbReference type="ARBA" id="ARBA00022692"/>
    </source>
</evidence>
<dbReference type="EMBL" id="JASMQC010000032">
    <property type="protein sequence ID" value="KAK1931717.1"/>
    <property type="molecule type" value="Genomic_DNA"/>
</dbReference>
<evidence type="ECO:0000256" key="1">
    <source>
        <dbReference type="ARBA" id="ARBA00004128"/>
    </source>
</evidence>
<dbReference type="GO" id="GO:0005774">
    <property type="term" value="C:vacuolar membrane"/>
    <property type="evidence" value="ECO:0007669"/>
    <property type="project" value="UniProtKB-SubCell"/>
</dbReference>
<dbReference type="InterPro" id="IPR003593">
    <property type="entry name" value="AAA+_ATPase"/>
</dbReference>
<feature type="transmembrane region" description="Helical" evidence="13">
    <location>
        <begin position="676"/>
        <end position="696"/>
    </location>
</feature>
<evidence type="ECO:0000256" key="2">
    <source>
        <dbReference type="ARBA" id="ARBA00004651"/>
    </source>
</evidence>
<keyword evidence="4" id="KW-1003">Cell membrane</keyword>
<feature type="domain" description="ABC transporter" evidence="14">
    <location>
        <begin position="857"/>
        <end position="1082"/>
    </location>
</feature>
<feature type="compositionally biased region" description="Basic residues" evidence="12">
    <location>
        <begin position="1"/>
        <end position="20"/>
    </location>
</feature>
<evidence type="ECO:0000313" key="16">
    <source>
        <dbReference type="EMBL" id="KAK1931717.1"/>
    </source>
</evidence>
<evidence type="ECO:0000256" key="4">
    <source>
        <dbReference type="ARBA" id="ARBA00022475"/>
    </source>
</evidence>
<evidence type="ECO:0000256" key="13">
    <source>
        <dbReference type="SAM" id="Phobius"/>
    </source>
</evidence>
<keyword evidence="6" id="KW-0677">Repeat</keyword>